<dbReference type="Proteomes" id="UP000008333">
    <property type="component" value="Unassembled WGS sequence"/>
</dbReference>
<reference evidence="1 2" key="1">
    <citation type="journal article" date="2008" name="Nature">
        <title>Comparative genomics of the neglected human malaria parasite Plasmodium vivax.</title>
        <authorList>
            <person name="Carlton J.M."/>
            <person name="Adams J.H."/>
            <person name="Silva J.C."/>
            <person name="Bidwell S.L."/>
            <person name="Lorenzi H."/>
            <person name="Caler E."/>
            <person name="Crabtree J."/>
            <person name="Angiuoli S.V."/>
            <person name="Merino E.F."/>
            <person name="Amedeo P."/>
            <person name="Cheng Q."/>
            <person name="Coulson R.M."/>
            <person name="Crabb B.S."/>
            <person name="Del Portillo H.A."/>
            <person name="Essien K."/>
            <person name="Feldblyum T.V."/>
            <person name="Fernandez-Becerra C."/>
            <person name="Gilson P.R."/>
            <person name="Gueye A.H."/>
            <person name="Guo X."/>
            <person name="Kang'a S."/>
            <person name="Kooij T.W."/>
            <person name="Korsinczky M."/>
            <person name="Meyer E.V."/>
            <person name="Nene V."/>
            <person name="Paulsen I."/>
            <person name="White O."/>
            <person name="Ralph S.A."/>
            <person name="Ren Q."/>
            <person name="Sargeant T.J."/>
            <person name="Salzberg S.L."/>
            <person name="Stoeckert C.J."/>
            <person name="Sullivan S.A."/>
            <person name="Yamamoto M.M."/>
            <person name="Hoffman S.L."/>
            <person name="Wortman J.R."/>
            <person name="Gardner M.J."/>
            <person name="Galinski M.R."/>
            <person name="Barnwell J.W."/>
            <person name="Fraser-Liggett C.M."/>
        </authorList>
    </citation>
    <scope>NUCLEOTIDE SEQUENCE [LARGE SCALE GENOMIC DNA]</scope>
    <source>
        <strain evidence="1 2">Salvador I</strain>
    </source>
</reference>
<dbReference type="AlphaFoldDB" id="A5KE78"/>
<dbReference type="GeneID" id="5471223"/>
<dbReference type="OMA" id="YLTYWAY"/>
<evidence type="ECO:0000313" key="2">
    <source>
        <dbReference type="Proteomes" id="UP000008333"/>
    </source>
</evidence>
<comment type="caution">
    <text evidence="1">The sequence shown here is derived from an EMBL/GenBank/DDBJ whole genome shotgun (WGS) entry which is preliminary data.</text>
</comment>
<dbReference type="InterPro" id="IPR008780">
    <property type="entry name" value="Plasmodium_Vir"/>
</dbReference>
<dbReference type="RefSeq" id="XP_001608318.1">
    <property type="nucleotide sequence ID" value="XM_001608268.1"/>
</dbReference>
<evidence type="ECO:0008006" key="3">
    <source>
        <dbReference type="Google" id="ProtNLM"/>
    </source>
</evidence>
<dbReference type="InParanoid" id="A5KE78"/>
<sequence>MENFKAKIIDEDLDFIKKSCDADSQKSMFRIDKKTLLTLINEQLKDVKTTDVSFRNKHLYDIFGDIESYQKYETSAQEEKNDYFKASENYCKPEKANGDENYNKIKDLCKVFVPYFLYLTFKNVQNDPSGRRRLGYLNYWLNKKLKKKKISATDFINVFNEILDNNFSAIDNYNKFKTIVYNIDEEVIEELDLLYNLHDYYNKIITKSSDEGKCSEYSGKFIKLVEKGIQQCYVTKNKNFYIELLRIWSRYNTEKDKQKFCNNLPEPPKIETFHQIEKAASLTETRVSCKKYTSKSLDTLQHRNQEHEDVLKQLSAHEIYDKLNKVTSDVNTCAKYCANIIHSTEKIEDFKNLCPILASNIKNLSETLKDTNLPYDRCTYLTYWAYEKIINIFDSNTRHVHDKSAINALNQAVFMANSEFPAKDKCLFSFTGNLSDWKDEKLLHDYFKNYDKIGKCGTYTNGTDCKSYCDYLKRISELYSSHINKCCSCYIYPKRVCSELCPKYFKCDIGYFPSDLLYNIGCKVKEEEEEEEEGKEENEKSYETVEDIFRNVTVDLDVINRSHIEKPFHSAGILVS</sequence>
<name>A5KE78_PLAVS</name>
<evidence type="ECO:0000313" key="1">
    <source>
        <dbReference type="EMBL" id="EDL42294.1"/>
    </source>
</evidence>
<gene>
    <name evidence="1" type="ORF">PVX_086865</name>
</gene>
<accession>A5KE78</accession>
<dbReference type="Pfam" id="PF05795">
    <property type="entry name" value="Plasmodium_Vir"/>
    <property type="match status" value="1"/>
</dbReference>
<organism evidence="1 2">
    <name type="scientific">Plasmodium vivax (strain Salvador I)</name>
    <dbReference type="NCBI Taxonomy" id="126793"/>
    <lineage>
        <taxon>Eukaryota</taxon>
        <taxon>Sar</taxon>
        <taxon>Alveolata</taxon>
        <taxon>Apicomplexa</taxon>
        <taxon>Aconoidasida</taxon>
        <taxon>Haemosporida</taxon>
        <taxon>Plasmodiidae</taxon>
        <taxon>Plasmodium</taxon>
        <taxon>Plasmodium (Plasmodium)</taxon>
    </lineage>
</organism>
<dbReference type="EMBL" id="AAKM01002770">
    <property type="protein sequence ID" value="EDL42294.1"/>
    <property type="molecule type" value="Genomic_DNA"/>
</dbReference>
<proteinExistence type="predicted"/>
<dbReference type="KEGG" id="pvx:PVX_086865"/>
<keyword evidence="2" id="KW-1185">Reference proteome</keyword>
<protein>
    <recommendedName>
        <fullName evidence="3">VIR protein</fullName>
    </recommendedName>
</protein>